<proteinExistence type="predicted"/>
<dbReference type="Proteomes" id="UP000034837">
    <property type="component" value="Unassembled WGS sequence"/>
</dbReference>
<evidence type="ECO:0000313" key="2">
    <source>
        <dbReference type="Proteomes" id="UP000034837"/>
    </source>
</evidence>
<organism evidence="1 2">
    <name type="scientific">Candidatus Magasanikbacteria bacterium GW2011_GWA2_42_32</name>
    <dbReference type="NCBI Taxonomy" id="1619039"/>
    <lineage>
        <taxon>Bacteria</taxon>
        <taxon>Candidatus Magasanikiibacteriota</taxon>
    </lineage>
</organism>
<evidence type="ECO:0000313" key="1">
    <source>
        <dbReference type="EMBL" id="KKS57550.1"/>
    </source>
</evidence>
<dbReference type="AlphaFoldDB" id="A0A0G1A932"/>
<accession>A0A0G1A932</accession>
<dbReference type="EMBL" id="LCDO01000001">
    <property type="protein sequence ID" value="KKS57550.1"/>
    <property type="molecule type" value="Genomic_DNA"/>
</dbReference>
<sequence>MKDKKLFKNMPQDRETPAPLEMIDLELAEKLKKLQDLNGLTDDDIDNLALVLAGENEECKIQLFEHQKNHREVLERLEKIGLKIRREKVNKYEEGQSANLKIILRVTRKENF</sequence>
<protein>
    <submittedName>
        <fullName evidence="1">Uncharacterized protein</fullName>
    </submittedName>
</protein>
<reference evidence="1 2" key="1">
    <citation type="journal article" date="2015" name="Nature">
        <title>rRNA introns, odd ribosomes, and small enigmatic genomes across a large radiation of phyla.</title>
        <authorList>
            <person name="Brown C.T."/>
            <person name="Hug L.A."/>
            <person name="Thomas B.C."/>
            <person name="Sharon I."/>
            <person name="Castelle C.J."/>
            <person name="Singh A."/>
            <person name="Wilkins M.J."/>
            <person name="Williams K.H."/>
            <person name="Banfield J.F."/>
        </authorList>
    </citation>
    <scope>NUCLEOTIDE SEQUENCE [LARGE SCALE GENOMIC DNA]</scope>
</reference>
<gene>
    <name evidence="1" type="ORF">UV20_C0001G0190</name>
</gene>
<name>A0A0G1A932_9BACT</name>
<comment type="caution">
    <text evidence="1">The sequence shown here is derived from an EMBL/GenBank/DDBJ whole genome shotgun (WGS) entry which is preliminary data.</text>
</comment>